<evidence type="ECO:0000256" key="4">
    <source>
        <dbReference type="ARBA" id="ARBA00011471"/>
    </source>
</evidence>
<keyword evidence="15" id="KW-1185">Reference proteome</keyword>
<evidence type="ECO:0000256" key="13">
    <source>
        <dbReference type="SAM" id="Phobius"/>
    </source>
</evidence>
<dbReference type="RefSeq" id="WP_061499371.1">
    <property type="nucleotide sequence ID" value="NZ_CP010951.1"/>
</dbReference>
<accession>A0A127JTR0</accession>
<reference evidence="14 15" key="1">
    <citation type="journal article" date="2014" name="Int. J. Syst. Evol. Microbiol.">
        <title>Ramlibacter solisilvae sp. nov., isolated from forest soil, and emended description of the genus Ramlibacter.</title>
        <authorList>
            <person name="Lee H.J."/>
            <person name="Lee S.H."/>
            <person name="Lee S.S."/>
            <person name="Lee J.S."/>
            <person name="Kim Y."/>
            <person name="Kim S.C."/>
            <person name="Jeon C.O."/>
        </authorList>
    </citation>
    <scope>NUCLEOTIDE SEQUENCE [LARGE SCALE GENOMIC DNA]</scope>
    <source>
        <strain evidence="14 15">5-10</strain>
    </source>
</reference>
<dbReference type="GO" id="GO:0022857">
    <property type="term" value="F:transmembrane transporter activity"/>
    <property type="evidence" value="ECO:0007669"/>
    <property type="project" value="InterPro"/>
</dbReference>
<dbReference type="PANTHER" id="PTHR30558:SF12">
    <property type="entry name" value="BIOPOLYMER TRANSPORT PROTEIN EXBD"/>
    <property type="match status" value="1"/>
</dbReference>
<evidence type="ECO:0000256" key="10">
    <source>
        <dbReference type="ARBA" id="ARBA00022989"/>
    </source>
</evidence>
<keyword evidence="5 12" id="KW-0813">Transport</keyword>
<dbReference type="PATRIC" id="fig|94132.3.peg.2277"/>
<evidence type="ECO:0000256" key="7">
    <source>
        <dbReference type="ARBA" id="ARBA00022519"/>
    </source>
</evidence>
<protein>
    <submittedName>
        <fullName evidence="14">Biopolymer transporter ExbD</fullName>
    </submittedName>
</protein>
<comment type="subcellular location">
    <subcellularLocation>
        <location evidence="2">Cell inner membrane</location>
        <topology evidence="2">Single-pass type II membrane protein</topology>
    </subcellularLocation>
    <subcellularLocation>
        <location evidence="12">Cell membrane</location>
        <topology evidence="12">Single-pass type II membrane protein</topology>
    </subcellularLocation>
</comment>
<evidence type="ECO:0000256" key="1">
    <source>
        <dbReference type="ARBA" id="ARBA00003540"/>
    </source>
</evidence>
<evidence type="ECO:0000256" key="6">
    <source>
        <dbReference type="ARBA" id="ARBA00022475"/>
    </source>
</evidence>
<evidence type="ECO:0000256" key="9">
    <source>
        <dbReference type="ARBA" id="ARBA00022927"/>
    </source>
</evidence>
<comment type="function">
    <text evidence="1">Involved in the TonB-dependent energy-dependent transport of various receptor-bound substrates.</text>
</comment>
<dbReference type="PANTHER" id="PTHR30558">
    <property type="entry name" value="EXBD MEMBRANE COMPONENT OF PMF-DRIVEN MACROMOLECULE IMPORT SYSTEM"/>
    <property type="match status" value="1"/>
</dbReference>
<evidence type="ECO:0000256" key="2">
    <source>
        <dbReference type="ARBA" id="ARBA00004249"/>
    </source>
</evidence>
<organism evidence="14 15">
    <name type="scientific">Ramlibacter tataouinensis</name>
    <dbReference type="NCBI Taxonomy" id="94132"/>
    <lineage>
        <taxon>Bacteria</taxon>
        <taxon>Pseudomonadati</taxon>
        <taxon>Pseudomonadota</taxon>
        <taxon>Betaproteobacteria</taxon>
        <taxon>Burkholderiales</taxon>
        <taxon>Comamonadaceae</taxon>
        <taxon>Ramlibacter</taxon>
    </lineage>
</organism>
<dbReference type="EMBL" id="CP010951">
    <property type="protein sequence ID" value="AMO23356.1"/>
    <property type="molecule type" value="Genomic_DNA"/>
</dbReference>
<dbReference type="Proteomes" id="UP000070433">
    <property type="component" value="Chromosome"/>
</dbReference>
<evidence type="ECO:0000256" key="8">
    <source>
        <dbReference type="ARBA" id="ARBA00022692"/>
    </source>
</evidence>
<evidence type="ECO:0000256" key="5">
    <source>
        <dbReference type="ARBA" id="ARBA00022448"/>
    </source>
</evidence>
<gene>
    <name evidence="14" type="ORF">UC35_11170</name>
</gene>
<dbReference type="GO" id="GO:0015031">
    <property type="term" value="P:protein transport"/>
    <property type="evidence" value="ECO:0007669"/>
    <property type="project" value="UniProtKB-KW"/>
</dbReference>
<evidence type="ECO:0000256" key="3">
    <source>
        <dbReference type="ARBA" id="ARBA00005811"/>
    </source>
</evidence>
<name>A0A127JTR0_9BURK</name>
<keyword evidence="10 13" id="KW-1133">Transmembrane helix</keyword>
<keyword evidence="7" id="KW-0997">Cell inner membrane</keyword>
<dbReference type="Gene3D" id="3.30.420.270">
    <property type="match status" value="1"/>
</dbReference>
<keyword evidence="11 13" id="KW-0472">Membrane</keyword>
<dbReference type="OrthoDB" id="8687098at2"/>
<proteinExistence type="inferred from homology"/>
<keyword evidence="8 12" id="KW-0812">Transmembrane</keyword>
<comment type="subunit">
    <text evidence="4">The accessory proteins ExbB and ExbD seem to form a complex with TonB.</text>
</comment>
<dbReference type="GO" id="GO:0005886">
    <property type="term" value="C:plasma membrane"/>
    <property type="evidence" value="ECO:0007669"/>
    <property type="project" value="UniProtKB-SubCell"/>
</dbReference>
<evidence type="ECO:0000313" key="14">
    <source>
        <dbReference type="EMBL" id="AMO23356.1"/>
    </source>
</evidence>
<dbReference type="Pfam" id="PF02472">
    <property type="entry name" value="ExbD"/>
    <property type="match status" value="1"/>
</dbReference>
<evidence type="ECO:0000256" key="12">
    <source>
        <dbReference type="RuleBase" id="RU003879"/>
    </source>
</evidence>
<evidence type="ECO:0000313" key="15">
    <source>
        <dbReference type="Proteomes" id="UP000070433"/>
    </source>
</evidence>
<comment type="similarity">
    <text evidence="3 12">Belongs to the ExbD/TolR family.</text>
</comment>
<keyword evidence="9 12" id="KW-0653">Protein transport</keyword>
<dbReference type="AlphaFoldDB" id="A0A127JTR0"/>
<keyword evidence="6" id="KW-1003">Cell membrane</keyword>
<feature type="transmembrane region" description="Helical" evidence="13">
    <location>
        <begin position="20"/>
        <end position="39"/>
    </location>
</feature>
<sequence>MIPIDDPDTDADVMAEINTTPLVDVLLVLLVMLVISIPVQLHAVNLEMPSTQAPPPPVEPRIVRLDVTPGGAFLWDGQALGSREELEARLREAAALPDQPEIHLRPDRRAKYESVAAALAAAQRLGLAKIGLVGAEQFSR</sequence>
<evidence type="ECO:0000256" key="11">
    <source>
        <dbReference type="ARBA" id="ARBA00023136"/>
    </source>
</evidence>
<dbReference type="InterPro" id="IPR003400">
    <property type="entry name" value="ExbD"/>
</dbReference>